<dbReference type="Proteomes" id="UP000245086">
    <property type="component" value="Unassembled WGS sequence"/>
</dbReference>
<dbReference type="SUPFAM" id="SSF51445">
    <property type="entry name" value="(Trans)glycosidases"/>
    <property type="match status" value="1"/>
</dbReference>
<proteinExistence type="inferred from homology"/>
<dbReference type="EMBL" id="BFBR01000009">
    <property type="protein sequence ID" value="GBF59022.1"/>
    <property type="molecule type" value="Genomic_DNA"/>
</dbReference>
<evidence type="ECO:0000256" key="8">
    <source>
        <dbReference type="ARBA" id="ARBA00031423"/>
    </source>
</evidence>
<dbReference type="GO" id="GO:0004134">
    <property type="term" value="F:4-alpha-glucanotransferase activity"/>
    <property type="evidence" value="ECO:0007669"/>
    <property type="project" value="UniProtKB-EC"/>
</dbReference>
<comment type="caution">
    <text evidence="11">The sequence shown here is derived from an EMBL/GenBank/DDBJ whole genome shotgun (WGS) entry which is preliminary data.</text>
</comment>
<dbReference type="PANTHER" id="PTHR32438">
    <property type="entry name" value="4-ALPHA-GLUCANOTRANSFERASE DPE1, CHLOROPLASTIC/AMYLOPLASTIC"/>
    <property type="match status" value="1"/>
</dbReference>
<dbReference type="AlphaFoldDB" id="A0A2P2ED80"/>
<dbReference type="PANTHER" id="PTHR32438:SF5">
    <property type="entry name" value="4-ALPHA-GLUCANOTRANSFERASE DPE1, CHLOROPLASTIC_AMYLOPLASTIC"/>
    <property type="match status" value="1"/>
</dbReference>
<dbReference type="OrthoDB" id="9800174at2"/>
<gene>
    <name evidence="11" type="primary">malQ</name>
    <name evidence="11" type="ORF">PbB2_02714</name>
</gene>
<dbReference type="Gene3D" id="3.20.20.80">
    <property type="entry name" value="Glycosidases"/>
    <property type="match status" value="1"/>
</dbReference>
<dbReference type="InterPro" id="IPR017853">
    <property type="entry name" value="GH"/>
</dbReference>
<evidence type="ECO:0000256" key="6">
    <source>
        <dbReference type="ARBA" id="ARBA00022679"/>
    </source>
</evidence>
<evidence type="ECO:0000256" key="3">
    <source>
        <dbReference type="ARBA" id="ARBA00012560"/>
    </source>
</evidence>
<accession>A0A2P2ED80</accession>
<evidence type="ECO:0000256" key="5">
    <source>
        <dbReference type="ARBA" id="ARBA00022676"/>
    </source>
</evidence>
<protein>
    <recommendedName>
        <fullName evidence="4 10">4-alpha-glucanotransferase</fullName>
        <ecNumber evidence="3 10">2.4.1.25</ecNumber>
    </recommendedName>
    <alternativeName>
        <fullName evidence="8 10">Amylomaltase</fullName>
    </alternativeName>
    <alternativeName>
        <fullName evidence="9 10">Disproportionating enzyme</fullName>
    </alternativeName>
</protein>
<dbReference type="GO" id="GO:0005975">
    <property type="term" value="P:carbohydrate metabolic process"/>
    <property type="evidence" value="ECO:0007669"/>
    <property type="project" value="InterPro"/>
</dbReference>
<dbReference type="Pfam" id="PF02446">
    <property type="entry name" value="Glyco_hydro_77"/>
    <property type="match status" value="1"/>
</dbReference>
<dbReference type="NCBIfam" id="TIGR00217">
    <property type="entry name" value="malQ"/>
    <property type="match status" value="1"/>
</dbReference>
<comment type="similarity">
    <text evidence="2 10">Belongs to the disproportionating enzyme family.</text>
</comment>
<evidence type="ECO:0000256" key="4">
    <source>
        <dbReference type="ARBA" id="ARBA00020295"/>
    </source>
</evidence>
<dbReference type="NCBIfam" id="NF011080">
    <property type="entry name" value="PRK14508.1-3"/>
    <property type="match status" value="1"/>
</dbReference>
<keyword evidence="12" id="KW-1185">Reference proteome</keyword>
<evidence type="ECO:0000256" key="9">
    <source>
        <dbReference type="ARBA" id="ARBA00031501"/>
    </source>
</evidence>
<evidence type="ECO:0000256" key="10">
    <source>
        <dbReference type="RuleBase" id="RU361207"/>
    </source>
</evidence>
<evidence type="ECO:0000256" key="7">
    <source>
        <dbReference type="ARBA" id="ARBA00023277"/>
    </source>
</evidence>
<name>A0A2P2ED80_9PROT</name>
<evidence type="ECO:0000256" key="1">
    <source>
        <dbReference type="ARBA" id="ARBA00000439"/>
    </source>
</evidence>
<dbReference type="EC" id="2.4.1.25" evidence="3 10"/>
<sequence>MAFDRVSGILLHPSSLPGPYGVGEIGDEAMTFIDALADAGQKVWQILPINATGNNASPYSATTTFAANPLLIDIDGLIEAELLSHEEVAHLKELPQEKVDYEVTVPARLAVLHMAGRRLATKPNHPLAPGLAAFKARHGRAWLDDYALFEAISVSRQRQGWMHWPDGLRARDPEALAQARTDLAEDIAAIEALQFLFDLRWQRLRRHAESKGIMIIGDMAIFVAHDSADVWARPDLFKLDEDFNTRVGAGVPPDYFSATGQLWGNPIYEWDKMADEGFSWWIARMRRLLDFADAVRIDHFRGFAACWETPAGETTAINGQWVEVPGDALFTAITQALPDLKVIAEDLGHITEDVIALRDKFDFPGLKILEFEFGNGAPRDERHPYHYPASTVCYPSTHDNNTVIGWFKNDGREAEARAPDAAREAAAALELLGGDGSDLNWRFIELALQSGSSLAIIALQDVLGLDGNGRMNTPGTIDDNWNWRFQAGDFGPAHRQRLHSLTQKYGRLT</sequence>
<keyword evidence="6 10" id="KW-0808">Transferase</keyword>
<organism evidence="11 12">
    <name type="scientific">Candidatus Phycosocius bacilliformis</name>
    <dbReference type="NCBI Taxonomy" id="1445552"/>
    <lineage>
        <taxon>Bacteria</taxon>
        <taxon>Pseudomonadati</taxon>
        <taxon>Pseudomonadota</taxon>
        <taxon>Alphaproteobacteria</taxon>
        <taxon>Caulobacterales</taxon>
        <taxon>Caulobacterales incertae sedis</taxon>
        <taxon>Candidatus Phycosocius</taxon>
    </lineage>
</organism>
<dbReference type="RefSeq" id="WP_108985876.1">
    <property type="nucleotide sequence ID" value="NZ_BFBR01000009.1"/>
</dbReference>
<reference evidence="11 12" key="1">
    <citation type="journal article" date="2018" name="Genome Announc.">
        <title>Draft Genome Sequence of "Candidatus Phycosocius bacilliformis," an Alphaproteobacterial Ectosymbiont of the Hydrocarbon-Producing Green Alga Botryococcus braunii.</title>
        <authorList>
            <person name="Tanabe Y."/>
            <person name="Yamaguchi H."/>
            <person name="Watanabe M.M."/>
        </authorList>
    </citation>
    <scope>NUCLEOTIDE SEQUENCE [LARGE SCALE GENOMIC DNA]</scope>
    <source>
        <strain evidence="11 12">BOTRYCO-2</strain>
    </source>
</reference>
<evidence type="ECO:0000313" key="12">
    <source>
        <dbReference type="Proteomes" id="UP000245086"/>
    </source>
</evidence>
<dbReference type="InterPro" id="IPR003385">
    <property type="entry name" value="Glyco_hydro_77"/>
</dbReference>
<evidence type="ECO:0000313" key="11">
    <source>
        <dbReference type="EMBL" id="GBF59022.1"/>
    </source>
</evidence>
<evidence type="ECO:0000256" key="2">
    <source>
        <dbReference type="ARBA" id="ARBA00005684"/>
    </source>
</evidence>
<keyword evidence="7 10" id="KW-0119">Carbohydrate metabolism</keyword>
<comment type="catalytic activity">
    <reaction evidence="1 10">
        <text>Transfers a segment of a (1-&gt;4)-alpha-D-glucan to a new position in an acceptor, which may be glucose or a (1-&gt;4)-alpha-D-glucan.</text>
        <dbReference type="EC" id="2.4.1.25"/>
    </reaction>
</comment>
<keyword evidence="5 10" id="KW-0328">Glycosyltransferase</keyword>